<feature type="chain" id="PRO_5040137803" description="Lytic polysaccharide monooxygenase" evidence="2">
    <location>
        <begin position="22"/>
        <end position="417"/>
    </location>
</feature>
<comment type="caution">
    <text evidence="3">The sequence shown here is derived from an EMBL/GenBank/DDBJ whole genome shotgun (WGS) entry which is preliminary data.</text>
</comment>
<dbReference type="PANTHER" id="PTHR36182">
    <property type="entry name" value="PROTEIN, PUTATIVE (AFU_ORTHOLOGUE AFUA_6G10930)-RELATED"/>
    <property type="match status" value="1"/>
</dbReference>
<protein>
    <recommendedName>
        <fullName evidence="5">Lytic polysaccharide monooxygenase</fullName>
    </recommendedName>
</protein>
<evidence type="ECO:0000256" key="2">
    <source>
        <dbReference type="SAM" id="SignalP"/>
    </source>
</evidence>
<feature type="region of interest" description="Disordered" evidence="1">
    <location>
        <begin position="283"/>
        <end position="302"/>
    </location>
</feature>
<reference evidence="3" key="2">
    <citation type="submission" date="2021-08" db="EMBL/GenBank/DDBJ databases">
        <authorList>
            <person name="Gostincar C."/>
            <person name="Sun X."/>
            <person name="Song Z."/>
            <person name="Gunde-Cimerman N."/>
        </authorList>
    </citation>
    <scope>NUCLEOTIDE SEQUENCE</scope>
    <source>
        <strain evidence="3">EXF-9911</strain>
    </source>
</reference>
<dbReference type="Proteomes" id="UP000779574">
    <property type="component" value="Unassembled WGS sequence"/>
</dbReference>
<name>A0A9P8E7H1_AURME</name>
<feature type="non-terminal residue" evidence="3">
    <location>
        <position position="417"/>
    </location>
</feature>
<evidence type="ECO:0000313" key="4">
    <source>
        <dbReference type="Proteomes" id="UP000779574"/>
    </source>
</evidence>
<evidence type="ECO:0000313" key="3">
    <source>
        <dbReference type="EMBL" id="KAG9682619.1"/>
    </source>
</evidence>
<accession>A0A9P8E7H1</accession>
<dbReference type="OrthoDB" id="2342176at2759"/>
<evidence type="ECO:0008006" key="5">
    <source>
        <dbReference type="Google" id="ProtNLM"/>
    </source>
</evidence>
<organism evidence="3 4">
    <name type="scientific">Aureobasidium melanogenum</name>
    <name type="common">Aureobasidium pullulans var. melanogenum</name>
    <dbReference type="NCBI Taxonomy" id="46634"/>
    <lineage>
        <taxon>Eukaryota</taxon>
        <taxon>Fungi</taxon>
        <taxon>Dikarya</taxon>
        <taxon>Ascomycota</taxon>
        <taxon>Pezizomycotina</taxon>
        <taxon>Dothideomycetes</taxon>
        <taxon>Dothideomycetidae</taxon>
        <taxon>Dothideales</taxon>
        <taxon>Saccotheciaceae</taxon>
        <taxon>Aureobasidium</taxon>
    </lineage>
</organism>
<evidence type="ECO:0000256" key="1">
    <source>
        <dbReference type="SAM" id="MobiDB-lite"/>
    </source>
</evidence>
<dbReference type="PANTHER" id="PTHR36182:SF2">
    <property type="entry name" value="LYTIC POLYSACCHARIDE MONOOXYGENASE"/>
    <property type="match status" value="1"/>
</dbReference>
<dbReference type="Gene3D" id="2.70.50.70">
    <property type="match status" value="1"/>
</dbReference>
<proteinExistence type="predicted"/>
<sequence>MAFSSTAKLFLLAQLPFLVDCHLKLSNPVPYSKDTIQLGPLRNVAPGSEQSDFPCQSQRDGGADPWIVDQENELVAGEPQTMIFDGSASHGGGTCQLSVTLDRQPTANSTFKTIASWIGGCPIDDSDGGTHPWNYTIPSEVPNGKATLAWSWVSKLSGQPEYYMNCAPITVSGGSDDTKEFDQLEDLFRVNLPSSECGSQLSSDLEIPNPGRYVTTIDTRALGPPTGSGCAALGQVSATESATAAPSSSSAESITITSALPTYTPEPSAVNTTAVAAASSTTASASIPSSPPSMPSTAPAPYSNSTSCSTNGALVCNGPTQFGLCNFGQVVWQPVAPGTACEDGQIFGDSNLNSPACSPDGSLVCNGTDEFGLCNFGHVVFQPVAPGTTCSDGQIMRKRHLSIHRRRTMGHGHDGRL</sequence>
<dbReference type="AlphaFoldDB" id="A0A9P8E7H1"/>
<keyword evidence="2" id="KW-0732">Signal</keyword>
<feature type="signal peptide" evidence="2">
    <location>
        <begin position="1"/>
        <end position="21"/>
    </location>
</feature>
<reference evidence="3" key="1">
    <citation type="journal article" date="2021" name="J Fungi (Basel)">
        <title>Virulence traits and population genomics of the black yeast Aureobasidium melanogenum.</title>
        <authorList>
            <person name="Cernosa A."/>
            <person name="Sun X."/>
            <person name="Gostincar C."/>
            <person name="Fang C."/>
            <person name="Gunde-Cimerman N."/>
            <person name="Song Z."/>
        </authorList>
    </citation>
    <scope>NUCLEOTIDE SEQUENCE</scope>
    <source>
        <strain evidence="3">EXF-9911</strain>
    </source>
</reference>
<dbReference type="EMBL" id="JAHFXF010000778">
    <property type="protein sequence ID" value="KAG9682619.1"/>
    <property type="molecule type" value="Genomic_DNA"/>
</dbReference>
<gene>
    <name evidence="3" type="ORF">KCU76_g13672</name>
</gene>